<sequence length="200" mass="21955">MRKMMPLLGAAVLALTSCTTPVSELSPVDREFSNLGSDNIQYRQPIAELSSEEKLEQQEAAMTFPPLMYLAVVGLHSTAGSEESMGFWQGELDQRGYHGLVAWAAAGFKYQQGGTLAPDTTSVEVDLPGPYLIKYACTGTGQVDLTVRDGATTLLEHSHTCTKPHNVAEFEIDRKVIQSMVIEQVPQPETRASYEYQVIQ</sequence>
<evidence type="ECO:0000313" key="2">
    <source>
        <dbReference type="Proteomes" id="UP001195422"/>
    </source>
</evidence>
<gene>
    <name evidence="1" type="ORF">JOF39_001324</name>
</gene>
<protein>
    <recommendedName>
        <fullName evidence="3">Lipoprotein</fullName>
    </recommendedName>
</protein>
<keyword evidence="2" id="KW-1185">Reference proteome</keyword>
<evidence type="ECO:0000313" key="1">
    <source>
        <dbReference type="EMBL" id="MBP2398243.1"/>
    </source>
</evidence>
<dbReference type="EMBL" id="JAGIOJ010000001">
    <property type="protein sequence ID" value="MBP2398243.1"/>
    <property type="molecule type" value="Genomic_DNA"/>
</dbReference>
<dbReference type="RefSeq" id="WP_188948482.1">
    <property type="nucleotide sequence ID" value="NZ_BMPH01000007.1"/>
</dbReference>
<name>A0ABS4XP25_GLUPR</name>
<dbReference type="Proteomes" id="UP001195422">
    <property type="component" value="Unassembled WGS sequence"/>
</dbReference>
<organism evidence="1 2">
    <name type="scientific">Glutamicibacter protophormiae</name>
    <name type="common">Brevibacterium protophormiae</name>
    <dbReference type="NCBI Taxonomy" id="37930"/>
    <lineage>
        <taxon>Bacteria</taxon>
        <taxon>Bacillati</taxon>
        <taxon>Actinomycetota</taxon>
        <taxon>Actinomycetes</taxon>
        <taxon>Micrococcales</taxon>
        <taxon>Micrococcaceae</taxon>
        <taxon>Glutamicibacter</taxon>
    </lineage>
</organism>
<dbReference type="PROSITE" id="PS51257">
    <property type="entry name" value="PROKAR_LIPOPROTEIN"/>
    <property type="match status" value="1"/>
</dbReference>
<comment type="caution">
    <text evidence="1">The sequence shown here is derived from an EMBL/GenBank/DDBJ whole genome shotgun (WGS) entry which is preliminary data.</text>
</comment>
<accession>A0ABS4XP25</accession>
<proteinExistence type="predicted"/>
<evidence type="ECO:0008006" key="3">
    <source>
        <dbReference type="Google" id="ProtNLM"/>
    </source>
</evidence>
<reference evidence="1 2" key="1">
    <citation type="submission" date="2021-03" db="EMBL/GenBank/DDBJ databases">
        <title>Sequencing the genomes of 1000 actinobacteria strains.</title>
        <authorList>
            <person name="Klenk H.-P."/>
        </authorList>
    </citation>
    <scope>NUCLEOTIDE SEQUENCE [LARGE SCALE GENOMIC DNA]</scope>
    <source>
        <strain evidence="1 2">DSM 20168</strain>
    </source>
</reference>